<dbReference type="Proteomes" id="UP000258016">
    <property type="component" value="Chromosome"/>
</dbReference>
<dbReference type="InterPro" id="IPR057744">
    <property type="entry name" value="OTAase-like"/>
</dbReference>
<dbReference type="CDD" id="cd01299">
    <property type="entry name" value="Met_dep_hydrolase_A"/>
    <property type="match status" value="1"/>
</dbReference>
<proteinExistence type="predicted"/>
<dbReference type="SUPFAM" id="SSF51556">
    <property type="entry name" value="Metallo-dependent hydrolases"/>
    <property type="match status" value="1"/>
</dbReference>
<dbReference type="Gene3D" id="2.30.40.10">
    <property type="entry name" value="Urease, subunit C, domain 1"/>
    <property type="match status" value="1"/>
</dbReference>
<dbReference type="PANTHER" id="PTHR43135:SF3">
    <property type="entry name" value="ALPHA-D-RIBOSE 1-METHYLPHOSPHONATE 5-TRIPHOSPHATE DIPHOSPHATASE"/>
    <property type="match status" value="1"/>
</dbReference>
<evidence type="ECO:0000259" key="1">
    <source>
        <dbReference type="Pfam" id="PF01979"/>
    </source>
</evidence>
<dbReference type="InterPro" id="IPR032466">
    <property type="entry name" value="Metal_Hydrolase"/>
</dbReference>
<name>A0ABM6M680_9SPHN</name>
<sequence length="513" mass="54963">MIQKRYVRPEALQALMAATRGPDHLRQIFLKKGAKMMIAWVSRLALVALMATAPAVAQHNAPEARPIYKRDQWLPKSVPTSDDGLRIPVPADFNAPKGSFVLVGGRLFDGTGAPARPATIVVEGKTITAVLNPGDRNWPEGAVVFDVAGKTVMPGLIDLHTHLTFLDTASASSVFSAANLSSAESAMRAVQRMAIYLQAGITSVRDVGSHGDVPFVLKRRQAEGSIAGPRIFAAGQLITQTGGHGAIHAFAPGSPEVTNGNPNSMARIATGPDQWREAVRIQFAKGADLIKLASEYTQEEVTAAVDEAHSLGLPVTVDAETQYIDMAIKAGVDSIEHPLPRSDAAVALMARRGIASVPTLIPYRLISRRSGGYYGTPSRRFELNETTIMEMAKKMHRGGVKMGIGLDLILDAPAHLPGAYINELESFVDLGFTKPEALVAATRTSAEIMHMGDRIGTIRAGMLADIIVIDGNPDEDFAALRKVTTAFVNGRLMLQDGRIYVPAHEEVPLPGAR</sequence>
<protein>
    <recommendedName>
        <fullName evidence="1">Amidohydrolase-related domain-containing protein</fullName>
    </recommendedName>
</protein>
<dbReference type="PANTHER" id="PTHR43135">
    <property type="entry name" value="ALPHA-D-RIBOSE 1-METHYLPHOSPHONATE 5-TRIPHOSPHATE DIPHOSPHATASE"/>
    <property type="match status" value="1"/>
</dbReference>
<dbReference type="InterPro" id="IPR051781">
    <property type="entry name" value="Metallo-dep_Hydrolase"/>
</dbReference>
<organism evidence="2 3">
    <name type="scientific">Blastomonas fulva</name>
    <dbReference type="NCBI Taxonomy" id="1550728"/>
    <lineage>
        <taxon>Bacteria</taxon>
        <taxon>Pseudomonadati</taxon>
        <taxon>Pseudomonadota</taxon>
        <taxon>Alphaproteobacteria</taxon>
        <taxon>Sphingomonadales</taxon>
        <taxon>Sphingomonadaceae</taxon>
        <taxon>Blastomonas</taxon>
    </lineage>
</organism>
<evidence type="ECO:0000313" key="3">
    <source>
        <dbReference type="Proteomes" id="UP000258016"/>
    </source>
</evidence>
<gene>
    <name evidence="2" type="ORF">B5J99_07990</name>
</gene>
<dbReference type="EMBL" id="CP020083">
    <property type="protein sequence ID" value="ASR51413.1"/>
    <property type="molecule type" value="Genomic_DNA"/>
</dbReference>
<evidence type="ECO:0000313" key="2">
    <source>
        <dbReference type="EMBL" id="ASR51413.1"/>
    </source>
</evidence>
<accession>A0ABM6M680</accession>
<feature type="domain" description="Amidohydrolase-related" evidence="1">
    <location>
        <begin position="151"/>
        <end position="492"/>
    </location>
</feature>
<dbReference type="SUPFAM" id="SSF51338">
    <property type="entry name" value="Composite domain of metallo-dependent hydrolases"/>
    <property type="match status" value="1"/>
</dbReference>
<dbReference type="Pfam" id="PF01979">
    <property type="entry name" value="Amidohydro_1"/>
    <property type="match status" value="1"/>
</dbReference>
<dbReference type="InterPro" id="IPR011059">
    <property type="entry name" value="Metal-dep_hydrolase_composite"/>
</dbReference>
<dbReference type="Gene3D" id="3.20.20.140">
    <property type="entry name" value="Metal-dependent hydrolases"/>
    <property type="match status" value="1"/>
</dbReference>
<dbReference type="InterPro" id="IPR006680">
    <property type="entry name" value="Amidohydro-rel"/>
</dbReference>
<keyword evidence="3" id="KW-1185">Reference proteome</keyword>
<reference evidence="2 3" key="1">
    <citation type="submission" date="2017-03" db="EMBL/GenBank/DDBJ databases">
        <title>Complete genome sequence of Blastomonas fulva degrading microcsystin LR.</title>
        <authorList>
            <person name="Lee H.-g."/>
            <person name="Jin L."/>
            <person name="oh H.-M."/>
        </authorList>
    </citation>
    <scope>NUCLEOTIDE SEQUENCE [LARGE SCALE GENOMIC DNA]</scope>
    <source>
        <strain evidence="2 3">T2</strain>
    </source>
</reference>